<gene>
    <name evidence="7" type="ORF">J2W94_000607</name>
</gene>
<feature type="transmembrane region" description="Helical" evidence="5">
    <location>
        <begin position="330"/>
        <end position="346"/>
    </location>
</feature>
<organism evidence="7 8">
    <name type="scientific">Pseudoxanthomonas sacheonensis</name>
    <dbReference type="NCBI Taxonomy" id="443615"/>
    <lineage>
        <taxon>Bacteria</taxon>
        <taxon>Pseudomonadati</taxon>
        <taxon>Pseudomonadota</taxon>
        <taxon>Gammaproteobacteria</taxon>
        <taxon>Lysobacterales</taxon>
        <taxon>Lysobacteraceae</taxon>
        <taxon>Pseudoxanthomonas</taxon>
    </lineage>
</organism>
<feature type="transmembrane region" description="Helical" evidence="5">
    <location>
        <begin position="206"/>
        <end position="227"/>
    </location>
</feature>
<evidence type="ECO:0000256" key="2">
    <source>
        <dbReference type="ARBA" id="ARBA00022692"/>
    </source>
</evidence>
<feature type="transmembrane region" description="Helical" evidence="5">
    <location>
        <begin position="352"/>
        <end position="369"/>
    </location>
</feature>
<evidence type="ECO:0000256" key="1">
    <source>
        <dbReference type="ARBA" id="ARBA00004141"/>
    </source>
</evidence>
<dbReference type="Proteomes" id="UP001254759">
    <property type="component" value="Unassembled WGS sequence"/>
</dbReference>
<reference evidence="7 8" key="1">
    <citation type="submission" date="2023-07" db="EMBL/GenBank/DDBJ databases">
        <title>Sorghum-associated microbial communities from plants grown in Nebraska, USA.</title>
        <authorList>
            <person name="Schachtman D."/>
        </authorList>
    </citation>
    <scope>NUCLEOTIDE SEQUENCE [LARGE SCALE GENOMIC DNA]</scope>
    <source>
        <strain evidence="7 8">BE107</strain>
    </source>
</reference>
<keyword evidence="4 5" id="KW-0472">Membrane</keyword>
<dbReference type="PANTHER" id="PTHR11814">
    <property type="entry name" value="SULFATE TRANSPORTER"/>
    <property type="match status" value="1"/>
</dbReference>
<evidence type="ECO:0000256" key="3">
    <source>
        <dbReference type="ARBA" id="ARBA00022989"/>
    </source>
</evidence>
<dbReference type="InterPro" id="IPR011547">
    <property type="entry name" value="SLC26A/SulP_dom"/>
</dbReference>
<name>A0ABU1RNJ1_9GAMM</name>
<keyword evidence="2 5" id="KW-0812">Transmembrane</keyword>
<comment type="subcellular location">
    <subcellularLocation>
        <location evidence="1">Membrane</location>
        <topology evidence="1">Multi-pass membrane protein</topology>
    </subcellularLocation>
</comment>
<keyword evidence="3 5" id="KW-1133">Transmembrane helix</keyword>
<feature type="transmembrane region" description="Helical" evidence="5">
    <location>
        <begin position="389"/>
        <end position="418"/>
    </location>
</feature>
<feature type="transmembrane region" description="Helical" evidence="5">
    <location>
        <begin position="257"/>
        <end position="279"/>
    </location>
</feature>
<evidence type="ECO:0000256" key="5">
    <source>
        <dbReference type="SAM" id="Phobius"/>
    </source>
</evidence>
<comment type="caution">
    <text evidence="7">The sequence shown here is derived from an EMBL/GenBank/DDBJ whole genome shotgun (WGS) entry which is preliminary data.</text>
</comment>
<feature type="transmembrane region" description="Helical" evidence="5">
    <location>
        <begin position="134"/>
        <end position="152"/>
    </location>
</feature>
<dbReference type="SUPFAM" id="SSF52091">
    <property type="entry name" value="SpoIIaa-like"/>
    <property type="match status" value="1"/>
</dbReference>
<dbReference type="InterPro" id="IPR036513">
    <property type="entry name" value="STAS_dom_sf"/>
</dbReference>
<dbReference type="PROSITE" id="PS50801">
    <property type="entry name" value="STAS"/>
    <property type="match status" value="1"/>
</dbReference>
<dbReference type="InterPro" id="IPR001902">
    <property type="entry name" value="SLC26A/SulP_fam"/>
</dbReference>
<evidence type="ECO:0000313" key="8">
    <source>
        <dbReference type="Proteomes" id="UP001254759"/>
    </source>
</evidence>
<evidence type="ECO:0000256" key="4">
    <source>
        <dbReference type="ARBA" id="ARBA00023136"/>
    </source>
</evidence>
<dbReference type="EMBL" id="JAVDTT010000001">
    <property type="protein sequence ID" value="MDR6840343.1"/>
    <property type="molecule type" value="Genomic_DNA"/>
</dbReference>
<feature type="transmembrane region" description="Helical" evidence="5">
    <location>
        <begin position="33"/>
        <end position="54"/>
    </location>
</feature>
<feature type="domain" description="STAS" evidence="6">
    <location>
        <begin position="446"/>
        <end position="557"/>
    </location>
</feature>
<sequence>MSMDAAQYGRMFVPKLYTVLRGGYRWTDLRADAIAGLTVAIVALPLAMALAIASGTTPEKGLYTAIIAGFLISALGGSRVQIGGPTAAFIPVVFVVIQKFGFGGLILCTLLAGLMLIGAGLLRLGTLMKYMPQPVITGFTAGIAVSIFSSQVKDVLGLRMESVPAEFFARWSAYARHIATTQPAAVALAVLGLAIIIALRRWKPNWPGFLIALLVCTGVCIAFAMPAETIGSRFGSLPSSLPVFDFPRIPFERTFELLPSAFTIAFLAGVESLLSAVVADGMTGGRHRSNGELVAQGVANVGAALFGGLPATGAIARTATNIRAGGRSPVAGMLHAAFLLVFMLLLTPWMRYVPLAALAAVLLVVAWNMSEYQHFRHTLSAPKGDRLVLLLTFFLTVFFDLTIAIEAGIVTAAFVFMFRMADAFEVNSGIKLIDENGDDRASGADPTQRARLPEGVEAFQISGPLFFGAASRLDELLDQFFDPPQVFILRMRLVPIIDASGVHALKTLLDRCRRRGIVLIISGLQAQPLEVVRKMGLDLHEGGLHFVADFESALQLAETLLDSGKNTKATDA</sequence>
<dbReference type="Pfam" id="PF01740">
    <property type="entry name" value="STAS"/>
    <property type="match status" value="1"/>
</dbReference>
<feature type="transmembrane region" description="Helical" evidence="5">
    <location>
        <begin position="100"/>
        <end position="122"/>
    </location>
</feature>
<evidence type="ECO:0000313" key="7">
    <source>
        <dbReference type="EMBL" id="MDR6840343.1"/>
    </source>
</evidence>
<protein>
    <submittedName>
        <fullName evidence="7">SulP family sulfate permease</fullName>
    </submittedName>
</protein>
<dbReference type="Pfam" id="PF00916">
    <property type="entry name" value="Sulfate_transp"/>
    <property type="match status" value="1"/>
</dbReference>
<proteinExistence type="predicted"/>
<evidence type="ECO:0000259" key="6">
    <source>
        <dbReference type="PROSITE" id="PS50801"/>
    </source>
</evidence>
<feature type="transmembrane region" description="Helical" evidence="5">
    <location>
        <begin position="61"/>
        <end position="80"/>
    </location>
</feature>
<dbReference type="Gene3D" id="3.30.750.24">
    <property type="entry name" value="STAS domain"/>
    <property type="match status" value="1"/>
</dbReference>
<keyword evidence="8" id="KW-1185">Reference proteome</keyword>
<dbReference type="RefSeq" id="WP_310090208.1">
    <property type="nucleotide sequence ID" value="NZ_JAVDTT010000001.1"/>
</dbReference>
<feature type="transmembrane region" description="Helical" evidence="5">
    <location>
        <begin position="178"/>
        <end position="199"/>
    </location>
</feature>
<dbReference type="InterPro" id="IPR002645">
    <property type="entry name" value="STAS_dom"/>
</dbReference>
<accession>A0ABU1RNJ1</accession>
<dbReference type="CDD" id="cd07042">
    <property type="entry name" value="STAS_SulP_like_sulfate_transporter"/>
    <property type="match status" value="1"/>
</dbReference>